<accession>A0A8J2H6A8</accession>
<evidence type="ECO:0000313" key="1">
    <source>
        <dbReference type="EMBL" id="CAG5078254.1"/>
    </source>
</evidence>
<reference evidence="1" key="1">
    <citation type="submission" date="2021-04" db="EMBL/GenBank/DDBJ databases">
        <authorList>
            <person name="Chebbi M.A.C M."/>
        </authorList>
    </citation>
    <scope>NUCLEOTIDE SEQUENCE</scope>
</reference>
<organism evidence="1 2">
    <name type="scientific">Cotesia congregata</name>
    <name type="common">Parasitoid wasp</name>
    <name type="synonym">Apanteles congregatus</name>
    <dbReference type="NCBI Taxonomy" id="51543"/>
    <lineage>
        <taxon>Eukaryota</taxon>
        <taxon>Metazoa</taxon>
        <taxon>Ecdysozoa</taxon>
        <taxon>Arthropoda</taxon>
        <taxon>Hexapoda</taxon>
        <taxon>Insecta</taxon>
        <taxon>Pterygota</taxon>
        <taxon>Neoptera</taxon>
        <taxon>Endopterygota</taxon>
        <taxon>Hymenoptera</taxon>
        <taxon>Apocrita</taxon>
        <taxon>Ichneumonoidea</taxon>
        <taxon>Braconidae</taxon>
        <taxon>Microgastrinae</taxon>
        <taxon>Cotesia</taxon>
    </lineage>
</organism>
<dbReference type="AlphaFoldDB" id="A0A8J2H6A8"/>
<evidence type="ECO:0000313" key="2">
    <source>
        <dbReference type="Proteomes" id="UP000786811"/>
    </source>
</evidence>
<comment type="caution">
    <text evidence="1">The sequence shown here is derived from an EMBL/GenBank/DDBJ whole genome shotgun (WGS) entry which is preliminary data.</text>
</comment>
<dbReference type="OrthoDB" id="7694116at2759"/>
<gene>
    <name evidence="1" type="ORF">HICCMSTLAB_LOCUS2689</name>
</gene>
<protein>
    <submittedName>
        <fullName evidence="1">Uncharacterized protein</fullName>
    </submittedName>
</protein>
<name>A0A8J2H6A8_COTCN</name>
<dbReference type="EMBL" id="CAJNRD030001117">
    <property type="protein sequence ID" value="CAG5078254.1"/>
    <property type="molecule type" value="Genomic_DNA"/>
</dbReference>
<proteinExistence type="predicted"/>
<dbReference type="Proteomes" id="UP000786811">
    <property type="component" value="Unassembled WGS sequence"/>
</dbReference>
<sequence length="150" mass="17496">MSAKLLRSLFIEESPHIKCSDRLAAKLNNVTFKIPNFSTTLFEHLFIVAVIRLRRELPTKMKNSLSLETFKIKAFNFFLMLIKTIYFTCNRIPSSKISNLKRFDGVLVLEMYESSVTFSFNTRFWLLDICPRCCGTRLLHLTSYRAVVNN</sequence>
<keyword evidence="2" id="KW-1185">Reference proteome</keyword>